<evidence type="ECO:0000313" key="4">
    <source>
        <dbReference type="Proteomes" id="UP000308744"/>
    </source>
</evidence>
<dbReference type="Pfam" id="PF01381">
    <property type="entry name" value="HTH_3"/>
    <property type="match status" value="1"/>
</dbReference>
<evidence type="ECO:0000259" key="2">
    <source>
        <dbReference type="PROSITE" id="PS50943"/>
    </source>
</evidence>
<gene>
    <name evidence="3" type="ORF">FC756_11365</name>
</gene>
<dbReference type="GO" id="GO:0003677">
    <property type="term" value="F:DNA binding"/>
    <property type="evidence" value="ECO:0007669"/>
    <property type="project" value="UniProtKB-KW"/>
</dbReference>
<dbReference type="PANTHER" id="PTHR46558">
    <property type="entry name" value="TRACRIPTIONAL REGULATORY PROTEIN-RELATED-RELATED"/>
    <property type="match status" value="1"/>
</dbReference>
<proteinExistence type="predicted"/>
<dbReference type="AlphaFoldDB" id="A0A4U2Z339"/>
<accession>A0A4U2Z339</accession>
<reference evidence="3 4" key="1">
    <citation type="submission" date="2019-04" db="EMBL/GenBank/DDBJ databases">
        <title>Lysinibacillus genome sequencing.</title>
        <authorList>
            <person name="Dunlap C."/>
        </authorList>
    </citation>
    <scope>NUCLEOTIDE SEQUENCE [LARGE SCALE GENOMIC DNA]</scope>
    <source>
        <strain evidence="3 4">CCTCC AB 2010389</strain>
    </source>
</reference>
<comment type="caution">
    <text evidence="3">The sequence shown here is derived from an EMBL/GenBank/DDBJ whole genome shotgun (WGS) entry which is preliminary data.</text>
</comment>
<dbReference type="Proteomes" id="UP000308744">
    <property type="component" value="Unassembled WGS sequence"/>
</dbReference>
<dbReference type="PANTHER" id="PTHR46558:SF4">
    <property type="entry name" value="DNA-BIDING PHAGE PROTEIN"/>
    <property type="match status" value="1"/>
</dbReference>
<dbReference type="EMBL" id="SZPU01000040">
    <property type="protein sequence ID" value="TKI68095.1"/>
    <property type="molecule type" value="Genomic_DNA"/>
</dbReference>
<dbReference type="RefSeq" id="WP_107897248.1">
    <property type="nucleotide sequence ID" value="NZ_PYWM01000035.1"/>
</dbReference>
<dbReference type="SMART" id="SM00530">
    <property type="entry name" value="HTH_XRE"/>
    <property type="match status" value="1"/>
</dbReference>
<dbReference type="InterPro" id="IPR001387">
    <property type="entry name" value="Cro/C1-type_HTH"/>
</dbReference>
<organism evidence="3 4">
    <name type="scientific">Lysinibacillus mangiferihumi</name>
    <dbReference type="NCBI Taxonomy" id="1130819"/>
    <lineage>
        <taxon>Bacteria</taxon>
        <taxon>Bacillati</taxon>
        <taxon>Bacillota</taxon>
        <taxon>Bacilli</taxon>
        <taxon>Bacillales</taxon>
        <taxon>Bacillaceae</taxon>
        <taxon>Lysinibacillus</taxon>
    </lineage>
</organism>
<name>A0A4U2Z339_9BACI</name>
<dbReference type="SUPFAM" id="SSF47413">
    <property type="entry name" value="lambda repressor-like DNA-binding domains"/>
    <property type="match status" value="1"/>
</dbReference>
<evidence type="ECO:0000313" key="3">
    <source>
        <dbReference type="EMBL" id="TKI68095.1"/>
    </source>
</evidence>
<dbReference type="InterPro" id="IPR010982">
    <property type="entry name" value="Lambda_DNA-bd_dom_sf"/>
</dbReference>
<evidence type="ECO:0000256" key="1">
    <source>
        <dbReference type="ARBA" id="ARBA00023125"/>
    </source>
</evidence>
<dbReference type="CDD" id="cd00093">
    <property type="entry name" value="HTH_XRE"/>
    <property type="match status" value="1"/>
</dbReference>
<protein>
    <submittedName>
        <fullName evidence="3">Helix-turn-helix transcriptional regulator</fullName>
    </submittedName>
</protein>
<dbReference type="Gene3D" id="1.10.260.40">
    <property type="entry name" value="lambda repressor-like DNA-binding domains"/>
    <property type="match status" value="1"/>
</dbReference>
<feature type="domain" description="HTH cro/C1-type" evidence="2">
    <location>
        <begin position="10"/>
        <end position="64"/>
    </location>
</feature>
<dbReference type="PROSITE" id="PS50943">
    <property type="entry name" value="HTH_CROC1"/>
    <property type="match status" value="1"/>
</dbReference>
<sequence>MKREKVENNVRNIRRALDLTQEELAKRIGVHRQTIIAIEKQKYEPTIGVALALATVLNQPVEKIFFFTWAK</sequence>
<keyword evidence="4" id="KW-1185">Reference proteome</keyword>
<keyword evidence="1" id="KW-0238">DNA-binding</keyword>